<keyword evidence="8" id="KW-1185">Reference proteome</keyword>
<dbReference type="Proteomes" id="UP001154078">
    <property type="component" value="Chromosome 2"/>
</dbReference>
<evidence type="ECO:0000256" key="2">
    <source>
        <dbReference type="ARBA" id="ARBA00022574"/>
    </source>
</evidence>
<dbReference type="InterPro" id="IPR015943">
    <property type="entry name" value="WD40/YVTN_repeat-like_dom_sf"/>
</dbReference>
<evidence type="ECO:0000256" key="6">
    <source>
        <dbReference type="SAM" id="MobiDB-lite"/>
    </source>
</evidence>
<dbReference type="InterPro" id="IPR001680">
    <property type="entry name" value="WD40_rpt"/>
</dbReference>
<name>A0A9P0AZT3_BRAAE</name>
<feature type="region of interest" description="Disordered" evidence="6">
    <location>
        <begin position="395"/>
        <end position="416"/>
    </location>
</feature>
<dbReference type="Pfam" id="PF00400">
    <property type="entry name" value="WD40"/>
    <property type="match status" value="1"/>
</dbReference>
<dbReference type="PANTHER" id="PTHR13720">
    <property type="entry name" value="WD-40 REPEAT PROTEIN"/>
    <property type="match status" value="1"/>
</dbReference>
<dbReference type="PANTHER" id="PTHR13720:SF13">
    <property type="entry name" value="CILIA- AND FLAGELLA-ASSOCIATED PROTEIN 251"/>
    <property type="match status" value="1"/>
</dbReference>
<evidence type="ECO:0000313" key="7">
    <source>
        <dbReference type="EMBL" id="CAH0551660.1"/>
    </source>
</evidence>
<reference evidence="7" key="1">
    <citation type="submission" date="2021-12" db="EMBL/GenBank/DDBJ databases">
        <authorList>
            <person name="King R."/>
        </authorList>
    </citation>
    <scope>NUCLEOTIDE SEQUENCE</scope>
</reference>
<proteinExistence type="predicted"/>
<protein>
    <recommendedName>
        <fullName evidence="5">Cilia- and flagella-associated protein 251</fullName>
    </recommendedName>
</protein>
<dbReference type="InterPro" id="IPR036322">
    <property type="entry name" value="WD40_repeat_dom_sf"/>
</dbReference>
<dbReference type="OrthoDB" id="4899631at2759"/>
<keyword evidence="2" id="KW-0853">WD repeat</keyword>
<evidence type="ECO:0000256" key="3">
    <source>
        <dbReference type="ARBA" id="ARBA00022737"/>
    </source>
</evidence>
<dbReference type="InterPro" id="IPR011992">
    <property type="entry name" value="EF-hand-dom_pair"/>
</dbReference>
<evidence type="ECO:0000256" key="1">
    <source>
        <dbReference type="ARBA" id="ARBA00004138"/>
    </source>
</evidence>
<feature type="compositionally biased region" description="Basic and acidic residues" evidence="6">
    <location>
        <begin position="1012"/>
        <end position="1022"/>
    </location>
</feature>
<feature type="region of interest" description="Disordered" evidence="6">
    <location>
        <begin position="1000"/>
        <end position="1022"/>
    </location>
</feature>
<comment type="subcellular location">
    <subcellularLocation>
        <location evidence="1">Cell projection</location>
        <location evidence="1">Cilium</location>
    </subcellularLocation>
</comment>
<evidence type="ECO:0000313" key="8">
    <source>
        <dbReference type="Proteomes" id="UP001154078"/>
    </source>
</evidence>
<sequence>MTSDSYLQLDADDSERLKQLTAESRRVSGDQRYRFSIGMPFSEPASAYQSLEDINLLDAKTLGPEIFSNSSIVSKIKPFQIKQAYGINTDCNILNFSTKEKVQVFYTAAHLGVLYDYCKNEFSFFEGHHNKIVACCSDDSGNYLTTADAGEDACVIVWCVRDFKPIFTIFNIYPGFGCSTLRMSYDAKYLLTIGMDEDEEHYSLDLWFWTYGLQESHFTVKIKASYGKPKKICFHPTNQHHVMVVFEKQVFFCVIEDENKSIINFETPYITFRSTMGIFHSGTYIEKRHRCFVCSDKGYVLIFANTLYLRSYLEAELNNTKIYLKSIKVSKTPIVEAKALDNLVALGDIVGRIYLMDVTLTILYYYEKEELIGVRYFSFALIFGNTEREELKTIEVESPDASENSQSSETRRCEEALKEHPCPSDYTVQRKPVEYKPFFALTENCSLFLIEYFKENIKPIFPPVDSPVTSIEAHHELPFLLVGHENGKVKMLDYEKQVNVCEIILPKCEDHDADIEKPESIKVIKYSNESIHLVVSNNTGEIFVLDSILLTKLNKKPLRTSTGRIVKIVFNFDSTQFAYYDIENTVVIYQYKADKNEWVGLGKLVPHYHPINDILFIPEYEHSSLVTIGSDRYIVKYNNVGLNFGDSFDIMIRERIEQSAKPQCFVYYTKNVNDSFTGYYIIVDDQYKFKLVSNLTMMTRQTSLGPAFGAFKGHHITKLMLPEALEYKYYLFMVDKQIGLQKANLDGNPYSYVGYHVHPTPVTDMVLSHDGKYVFTFSTGYKIVFKWEIQTKAVDVVYLLGGKEFEPFYCLLEGGKNGWLFRELQDLFFYMQILHQGENVVLPRKFSDTIDISELPDLVRAGGYYPSEFEIENLIIEARYHSLDETSKVQTQISFFEFLKLYINHRPAHGYKLTELEETFNVFANMPEDAELDGSIYRDEYLEILTKYGEGISMDNLRKCFSTLRRVDLNVDDNVIFTNSFDFETFTSEILGIEMDREKVDDEDKDITDSLQSERSHSTLSD</sequence>
<evidence type="ECO:0000256" key="5">
    <source>
        <dbReference type="ARBA" id="ARBA00040994"/>
    </source>
</evidence>
<dbReference type="Gene3D" id="2.130.10.10">
    <property type="entry name" value="YVTN repeat-like/Quinoprotein amine dehydrogenase"/>
    <property type="match status" value="2"/>
</dbReference>
<dbReference type="EMBL" id="OV121133">
    <property type="protein sequence ID" value="CAH0551660.1"/>
    <property type="molecule type" value="Genomic_DNA"/>
</dbReference>
<keyword evidence="3" id="KW-0677">Repeat</keyword>
<accession>A0A9P0AZT3</accession>
<evidence type="ECO:0000256" key="4">
    <source>
        <dbReference type="ARBA" id="ARBA00023273"/>
    </source>
</evidence>
<dbReference type="AlphaFoldDB" id="A0A9P0AZT3"/>
<gene>
    <name evidence="7" type="ORF">MELIAE_LOCUS4220</name>
</gene>
<dbReference type="GO" id="GO:0031514">
    <property type="term" value="C:motile cilium"/>
    <property type="evidence" value="ECO:0007669"/>
    <property type="project" value="TreeGrafter"/>
</dbReference>
<dbReference type="SUPFAM" id="SSF47473">
    <property type="entry name" value="EF-hand"/>
    <property type="match status" value="1"/>
</dbReference>
<keyword evidence="4" id="KW-0966">Cell projection</keyword>
<dbReference type="Gene3D" id="1.10.238.10">
    <property type="entry name" value="EF-hand"/>
    <property type="match status" value="1"/>
</dbReference>
<dbReference type="SUPFAM" id="SSF50978">
    <property type="entry name" value="WD40 repeat-like"/>
    <property type="match status" value="1"/>
</dbReference>
<organism evidence="7 8">
    <name type="scientific">Brassicogethes aeneus</name>
    <name type="common">Rape pollen beetle</name>
    <name type="synonym">Meligethes aeneus</name>
    <dbReference type="NCBI Taxonomy" id="1431903"/>
    <lineage>
        <taxon>Eukaryota</taxon>
        <taxon>Metazoa</taxon>
        <taxon>Ecdysozoa</taxon>
        <taxon>Arthropoda</taxon>
        <taxon>Hexapoda</taxon>
        <taxon>Insecta</taxon>
        <taxon>Pterygota</taxon>
        <taxon>Neoptera</taxon>
        <taxon>Endopterygota</taxon>
        <taxon>Coleoptera</taxon>
        <taxon>Polyphaga</taxon>
        <taxon>Cucujiformia</taxon>
        <taxon>Nitidulidae</taxon>
        <taxon>Meligethinae</taxon>
        <taxon>Brassicogethes</taxon>
    </lineage>
</organism>
<dbReference type="InterPro" id="IPR050630">
    <property type="entry name" value="WD_repeat_EMAP"/>
</dbReference>